<dbReference type="AlphaFoldDB" id="X1HPL1"/>
<proteinExistence type="predicted"/>
<sequence length="60" mass="6928">MTLQKALEILIDYHLGVEMEELREYPDVIKLALEAMQVLLGIRKIEGMACWRLLPGETKD</sequence>
<evidence type="ECO:0000313" key="1">
    <source>
        <dbReference type="EMBL" id="GAH47233.1"/>
    </source>
</evidence>
<gene>
    <name evidence="1" type="ORF">S03H2_12658</name>
</gene>
<accession>X1HPL1</accession>
<organism evidence="1">
    <name type="scientific">marine sediment metagenome</name>
    <dbReference type="NCBI Taxonomy" id="412755"/>
    <lineage>
        <taxon>unclassified sequences</taxon>
        <taxon>metagenomes</taxon>
        <taxon>ecological metagenomes</taxon>
    </lineage>
</organism>
<reference evidence="1" key="1">
    <citation type="journal article" date="2014" name="Front. Microbiol.">
        <title>High frequency of phylogenetically diverse reductive dehalogenase-homologous genes in deep subseafloor sedimentary metagenomes.</title>
        <authorList>
            <person name="Kawai M."/>
            <person name="Futagami T."/>
            <person name="Toyoda A."/>
            <person name="Takaki Y."/>
            <person name="Nishi S."/>
            <person name="Hori S."/>
            <person name="Arai W."/>
            <person name="Tsubouchi T."/>
            <person name="Morono Y."/>
            <person name="Uchiyama I."/>
            <person name="Ito T."/>
            <person name="Fujiyama A."/>
            <person name="Inagaki F."/>
            <person name="Takami H."/>
        </authorList>
    </citation>
    <scope>NUCLEOTIDE SEQUENCE</scope>
    <source>
        <strain evidence="1">Expedition CK06-06</strain>
    </source>
</reference>
<comment type="caution">
    <text evidence="1">The sequence shown here is derived from an EMBL/GenBank/DDBJ whole genome shotgun (WGS) entry which is preliminary data.</text>
</comment>
<name>X1HPL1_9ZZZZ</name>
<dbReference type="EMBL" id="BARU01006434">
    <property type="protein sequence ID" value="GAH47233.1"/>
    <property type="molecule type" value="Genomic_DNA"/>
</dbReference>
<protein>
    <submittedName>
        <fullName evidence="1">Uncharacterized protein</fullName>
    </submittedName>
</protein>